<organism evidence="1 2">
    <name type="scientific">Anaeromyxobacter paludicola</name>
    <dbReference type="NCBI Taxonomy" id="2918171"/>
    <lineage>
        <taxon>Bacteria</taxon>
        <taxon>Pseudomonadati</taxon>
        <taxon>Myxococcota</taxon>
        <taxon>Myxococcia</taxon>
        <taxon>Myxococcales</taxon>
        <taxon>Cystobacterineae</taxon>
        <taxon>Anaeromyxobacteraceae</taxon>
        <taxon>Anaeromyxobacter</taxon>
    </lineage>
</organism>
<name>A0ABM7XDE0_9BACT</name>
<evidence type="ECO:0000313" key="2">
    <source>
        <dbReference type="Proteomes" id="UP001162734"/>
    </source>
</evidence>
<accession>A0ABM7XDE0</accession>
<sequence length="364" mass="40368">MQEGALQLYRLFDVADAIDLSKAEAIAAAPRSRLRLETAQGSAAFEIPAPPLHLALGERTLRLSSGPRVVQAEARLYDYGVVSVVYRLPIPPGTPLEALVPLAEELAAAPTPALDAEARREADELCRALAPTLSRPHAWDGLETYHVFFVRRFDRPVGAAELLAEAPLAKLLLGEGSATPLSEGEREDVLKHRFSYLADDLAVVDWNSAFVLEPSGVGDIPDLLEFATAHLLELRYYDALLDRELSRIYDELDAGGRFQNVFTRRYGRLRRRTAALLLELTEMTERLENAVKIIGDFYLARLWQSAIRRFRLPAWQETVLRKQQLLSGVNALLGDAADTSRGQLMELAVILLILGEFLLALAVH</sequence>
<dbReference type="EMBL" id="AP025592">
    <property type="protein sequence ID" value="BDG09882.1"/>
    <property type="molecule type" value="Genomic_DNA"/>
</dbReference>
<evidence type="ECO:0008006" key="3">
    <source>
        <dbReference type="Google" id="ProtNLM"/>
    </source>
</evidence>
<keyword evidence="2" id="KW-1185">Reference proteome</keyword>
<protein>
    <recommendedName>
        <fullName evidence="3">DUF155 domain-containing protein</fullName>
    </recommendedName>
</protein>
<reference evidence="2" key="1">
    <citation type="journal article" date="2022" name="Int. J. Syst. Evol. Microbiol.">
        <title>Anaeromyxobacter oryzae sp. nov., Anaeromyxobacter diazotrophicus sp. nov. and Anaeromyxobacter paludicola sp. nov., isolated from paddy soils.</title>
        <authorList>
            <person name="Itoh H."/>
            <person name="Xu Z."/>
            <person name="Mise K."/>
            <person name="Masuda Y."/>
            <person name="Ushijima N."/>
            <person name="Hayakawa C."/>
            <person name="Shiratori Y."/>
            <person name="Senoo K."/>
        </authorList>
    </citation>
    <scope>NUCLEOTIDE SEQUENCE [LARGE SCALE GENOMIC DNA]</scope>
    <source>
        <strain evidence="2">Red630</strain>
    </source>
</reference>
<evidence type="ECO:0000313" key="1">
    <source>
        <dbReference type="EMBL" id="BDG09882.1"/>
    </source>
</evidence>
<proteinExistence type="predicted"/>
<gene>
    <name evidence="1" type="ORF">AMPC_29950</name>
</gene>
<dbReference type="Proteomes" id="UP001162734">
    <property type="component" value="Chromosome"/>
</dbReference>